<evidence type="ECO:0000256" key="3">
    <source>
        <dbReference type="ARBA" id="ARBA00004600"/>
    </source>
</evidence>
<dbReference type="Pfam" id="PF07651">
    <property type="entry name" value="ANTH"/>
    <property type="match status" value="1"/>
</dbReference>
<dbReference type="Gene3D" id="1.25.40.90">
    <property type="match status" value="1"/>
</dbReference>
<dbReference type="GO" id="GO:0005545">
    <property type="term" value="F:1-phosphatidylinositol binding"/>
    <property type="evidence" value="ECO:0007669"/>
    <property type="project" value="InterPro"/>
</dbReference>
<evidence type="ECO:0000256" key="4">
    <source>
        <dbReference type="ARBA" id="ARBA00022583"/>
    </source>
</evidence>
<evidence type="ECO:0000313" key="10">
    <source>
        <dbReference type="EMBL" id="THU60082.1"/>
    </source>
</evidence>
<dbReference type="GO" id="GO:0000149">
    <property type="term" value="F:SNARE binding"/>
    <property type="evidence" value="ECO:0007669"/>
    <property type="project" value="TreeGrafter"/>
</dbReference>
<dbReference type="InterPro" id="IPR014712">
    <property type="entry name" value="ANTH_dom_sf"/>
</dbReference>
<evidence type="ECO:0000256" key="7">
    <source>
        <dbReference type="ARBA" id="ARBA00023176"/>
    </source>
</evidence>
<dbReference type="GO" id="GO:0005794">
    <property type="term" value="C:Golgi apparatus"/>
    <property type="evidence" value="ECO:0007669"/>
    <property type="project" value="UniProtKB-SubCell"/>
</dbReference>
<keyword evidence="5" id="KW-0333">Golgi apparatus</keyword>
<dbReference type="SUPFAM" id="SSF89009">
    <property type="entry name" value="GAT-like domain"/>
    <property type="match status" value="1"/>
</dbReference>
<dbReference type="InterPro" id="IPR008942">
    <property type="entry name" value="ENTH_VHS"/>
</dbReference>
<evidence type="ECO:0000256" key="6">
    <source>
        <dbReference type="ARBA" id="ARBA00023136"/>
    </source>
</evidence>
<evidence type="ECO:0000256" key="1">
    <source>
        <dbReference type="ARBA" id="ARBA00004132"/>
    </source>
</evidence>
<dbReference type="GO" id="GO:0005546">
    <property type="term" value="F:phosphatidylinositol-4,5-bisphosphate binding"/>
    <property type="evidence" value="ECO:0007669"/>
    <property type="project" value="TreeGrafter"/>
</dbReference>
<sequence>MTSTRQWWRRATAVAKDKWSICVTRAMGARHLYRRRPEMEAAVIRATSHDERSVDYKNAGRVFAWARAAPSSLLASLMWSVARRASRTRSWPVALKCLLLAHGLILCSHDAPPAARVGRLPFDLSDFHDGYSDSPGFSAFIRAYFRFLDHRSLLPALKGSASASPVSETEEDRDGNGDDDLERLESLQLLLDLLMQIRPYADGMEVELVLDAMDCAVIEIFDVYSGICSGIAHFLVSVLGPDPAKPEATTEAMKRRRAAGMQVLRRARAQSAQLSAYFELCRALGVLNAAELPPVEGIPEQDMDDIERMMLCITQGSDDEAEERNRKTTEGGSMTVTADEWVVFEDENHSVNSILGFPDQISPSKLWAPVEKPGPTVANGNLRDLISL</sequence>
<keyword evidence="8" id="KW-0968">Cytoplasmic vesicle</keyword>
<dbReference type="SUPFAM" id="SSF48464">
    <property type="entry name" value="ENTH/VHS domain"/>
    <property type="match status" value="1"/>
</dbReference>
<dbReference type="Proteomes" id="UP000317650">
    <property type="component" value="Chromosome 7"/>
</dbReference>
<evidence type="ECO:0000256" key="2">
    <source>
        <dbReference type="ARBA" id="ARBA00004555"/>
    </source>
</evidence>
<dbReference type="InterPro" id="IPR013809">
    <property type="entry name" value="ENTH"/>
</dbReference>
<gene>
    <name evidence="10" type="ORF">C4D60_Mb07t08890</name>
</gene>
<proteinExistence type="predicted"/>
<dbReference type="CDD" id="cd16987">
    <property type="entry name" value="ANTH_N_AP180_plant"/>
    <property type="match status" value="1"/>
</dbReference>
<protein>
    <recommendedName>
        <fullName evidence="9">ENTH domain-containing protein</fullName>
    </recommendedName>
</protein>
<dbReference type="GO" id="GO:0032050">
    <property type="term" value="F:clathrin heavy chain binding"/>
    <property type="evidence" value="ECO:0007669"/>
    <property type="project" value="TreeGrafter"/>
</dbReference>
<keyword evidence="11" id="KW-1185">Reference proteome</keyword>
<keyword evidence="7" id="KW-0168">Coated pit</keyword>
<dbReference type="GO" id="GO:0048268">
    <property type="term" value="P:clathrin coat assembly"/>
    <property type="evidence" value="ECO:0007669"/>
    <property type="project" value="InterPro"/>
</dbReference>
<dbReference type="EMBL" id="PYDT01000005">
    <property type="protein sequence ID" value="THU60082.1"/>
    <property type="molecule type" value="Genomic_DNA"/>
</dbReference>
<dbReference type="GO" id="GO:0030136">
    <property type="term" value="C:clathrin-coated vesicle"/>
    <property type="evidence" value="ECO:0007669"/>
    <property type="project" value="UniProtKB-SubCell"/>
</dbReference>
<dbReference type="Gene3D" id="1.20.58.150">
    <property type="entry name" value="ANTH domain"/>
    <property type="match status" value="1"/>
</dbReference>
<dbReference type="AlphaFoldDB" id="A0A4S8JGH6"/>
<feature type="domain" description="ENTH" evidence="9">
    <location>
        <begin position="31"/>
        <end position="162"/>
    </location>
</feature>
<accession>A0A4S8JGH6</accession>
<dbReference type="PANTHER" id="PTHR22951">
    <property type="entry name" value="CLATHRIN ASSEMBLY PROTEIN"/>
    <property type="match status" value="1"/>
</dbReference>
<comment type="subcellular location">
    <subcellularLocation>
        <location evidence="1">Cytoplasmic vesicle</location>
        <location evidence="1">Clathrin-coated vesicle</location>
    </subcellularLocation>
    <subcellularLocation>
        <location evidence="2">Golgi apparatus</location>
    </subcellularLocation>
    <subcellularLocation>
        <location evidence="3">Membrane</location>
        <location evidence="3">Clathrin-coated pit</location>
    </subcellularLocation>
</comment>
<evidence type="ECO:0000259" key="9">
    <source>
        <dbReference type="PROSITE" id="PS50942"/>
    </source>
</evidence>
<dbReference type="GO" id="GO:0005905">
    <property type="term" value="C:clathrin-coated pit"/>
    <property type="evidence" value="ECO:0007669"/>
    <property type="project" value="UniProtKB-SubCell"/>
</dbReference>
<dbReference type="InterPro" id="IPR048050">
    <property type="entry name" value="ANTH_N_plant"/>
</dbReference>
<dbReference type="SMART" id="SM00273">
    <property type="entry name" value="ENTH"/>
    <property type="match status" value="1"/>
</dbReference>
<dbReference type="PROSITE" id="PS50942">
    <property type="entry name" value="ENTH"/>
    <property type="match status" value="1"/>
</dbReference>
<reference evidence="10 11" key="1">
    <citation type="journal article" date="2019" name="Nat. Plants">
        <title>Genome sequencing of Musa balbisiana reveals subgenome evolution and function divergence in polyploid bananas.</title>
        <authorList>
            <person name="Yao X."/>
        </authorList>
    </citation>
    <scope>NUCLEOTIDE SEQUENCE [LARGE SCALE GENOMIC DNA]</scope>
    <source>
        <strain evidence="11">cv. DH-PKW</strain>
        <tissue evidence="10">Leaves</tissue>
    </source>
</reference>
<dbReference type="InterPro" id="IPR045192">
    <property type="entry name" value="AP180-like"/>
</dbReference>
<dbReference type="PANTHER" id="PTHR22951:SF19">
    <property type="entry name" value="OS08G0467300 PROTEIN"/>
    <property type="match status" value="1"/>
</dbReference>
<evidence type="ECO:0000256" key="5">
    <source>
        <dbReference type="ARBA" id="ARBA00023034"/>
    </source>
</evidence>
<dbReference type="STRING" id="52838.A0A4S8JGH6"/>
<organism evidence="10 11">
    <name type="scientific">Musa balbisiana</name>
    <name type="common">Banana</name>
    <dbReference type="NCBI Taxonomy" id="52838"/>
    <lineage>
        <taxon>Eukaryota</taxon>
        <taxon>Viridiplantae</taxon>
        <taxon>Streptophyta</taxon>
        <taxon>Embryophyta</taxon>
        <taxon>Tracheophyta</taxon>
        <taxon>Spermatophyta</taxon>
        <taxon>Magnoliopsida</taxon>
        <taxon>Liliopsida</taxon>
        <taxon>Zingiberales</taxon>
        <taxon>Musaceae</taxon>
        <taxon>Musa</taxon>
    </lineage>
</organism>
<keyword evidence="4" id="KW-0254">Endocytosis</keyword>
<name>A0A4S8JGH6_MUSBA</name>
<comment type="caution">
    <text evidence="10">The sequence shown here is derived from an EMBL/GenBank/DDBJ whole genome shotgun (WGS) entry which is preliminary data.</text>
</comment>
<keyword evidence="6" id="KW-0472">Membrane</keyword>
<dbReference type="InterPro" id="IPR011417">
    <property type="entry name" value="ANTH_dom"/>
</dbReference>
<evidence type="ECO:0000256" key="8">
    <source>
        <dbReference type="ARBA" id="ARBA00023329"/>
    </source>
</evidence>
<dbReference type="GO" id="GO:0072583">
    <property type="term" value="P:clathrin-dependent endocytosis"/>
    <property type="evidence" value="ECO:0007669"/>
    <property type="project" value="InterPro"/>
</dbReference>
<dbReference type="GO" id="GO:0006900">
    <property type="term" value="P:vesicle budding from membrane"/>
    <property type="evidence" value="ECO:0007669"/>
    <property type="project" value="TreeGrafter"/>
</dbReference>
<evidence type="ECO:0000313" key="11">
    <source>
        <dbReference type="Proteomes" id="UP000317650"/>
    </source>
</evidence>